<keyword evidence="1" id="KW-1133">Transmembrane helix</keyword>
<feature type="transmembrane region" description="Helical" evidence="1">
    <location>
        <begin position="188"/>
        <end position="209"/>
    </location>
</feature>
<dbReference type="Proteomes" id="UP000219494">
    <property type="component" value="Unassembled WGS sequence"/>
</dbReference>
<dbReference type="PANTHER" id="PTHR14969:SF13">
    <property type="entry name" value="AT30094P"/>
    <property type="match status" value="1"/>
</dbReference>
<dbReference type="SUPFAM" id="SSF48317">
    <property type="entry name" value="Acid phosphatase/Vanadium-dependent haloperoxidase"/>
    <property type="match status" value="1"/>
</dbReference>
<dbReference type="Gene3D" id="1.20.144.10">
    <property type="entry name" value="Phosphatidic acid phosphatase type 2/haloperoxidase"/>
    <property type="match status" value="1"/>
</dbReference>
<sequence>MGVPDERMQSGTMAPEEQIAPGVRRPPHLLWAMAIGALAVLLVLLLGTTLGTARSFAFERAITAALRQVGNPAAPTGPGWLRPMMIDLTAMGGTTVLTLASIGAVVLLLTRRLWLTAALVAAATLSGSVAVVLLKRVVARARPDLAGRLVEVDGHSFPSGHAANSAIVYLTIALLASQVVHGRATRNVLLGGAVLLVGAIGTSRVYLGVHWPADVLAGWCLGTLWALGWWLAGARLRSAR</sequence>
<feature type="transmembrane region" description="Helical" evidence="1">
    <location>
        <begin position="114"/>
        <end position="134"/>
    </location>
</feature>
<evidence type="ECO:0000313" key="4">
    <source>
        <dbReference type="Proteomes" id="UP000219494"/>
    </source>
</evidence>
<accession>A0A285QYW8</accession>
<gene>
    <name evidence="3" type="ORF">SAMN06297144_1766</name>
</gene>
<feature type="domain" description="Phosphatidic acid phosphatase type 2/haloperoxidase" evidence="2">
    <location>
        <begin position="116"/>
        <end position="230"/>
    </location>
</feature>
<proteinExistence type="predicted"/>
<evidence type="ECO:0000259" key="2">
    <source>
        <dbReference type="SMART" id="SM00014"/>
    </source>
</evidence>
<organism evidence="3 4">
    <name type="scientific">Sphingomonas guangdongensis</name>
    <dbReference type="NCBI Taxonomy" id="1141890"/>
    <lineage>
        <taxon>Bacteria</taxon>
        <taxon>Pseudomonadati</taxon>
        <taxon>Pseudomonadota</taxon>
        <taxon>Alphaproteobacteria</taxon>
        <taxon>Sphingomonadales</taxon>
        <taxon>Sphingomonadaceae</taxon>
        <taxon>Sphingomonas</taxon>
    </lineage>
</organism>
<keyword evidence="4" id="KW-1185">Reference proteome</keyword>
<evidence type="ECO:0000313" key="3">
    <source>
        <dbReference type="EMBL" id="SOB86658.1"/>
    </source>
</evidence>
<protein>
    <submittedName>
        <fullName evidence="3">Undecaprenyl-diphosphatase</fullName>
    </submittedName>
</protein>
<dbReference type="SMART" id="SM00014">
    <property type="entry name" value="acidPPc"/>
    <property type="match status" value="1"/>
</dbReference>
<feature type="transmembrane region" description="Helical" evidence="1">
    <location>
        <begin position="215"/>
        <end position="232"/>
    </location>
</feature>
<dbReference type="EMBL" id="OBMI01000002">
    <property type="protein sequence ID" value="SOB86658.1"/>
    <property type="molecule type" value="Genomic_DNA"/>
</dbReference>
<dbReference type="AlphaFoldDB" id="A0A285QYW8"/>
<name>A0A285QYW8_9SPHN</name>
<evidence type="ECO:0000256" key="1">
    <source>
        <dbReference type="SAM" id="Phobius"/>
    </source>
</evidence>
<keyword evidence="1" id="KW-0812">Transmembrane</keyword>
<reference evidence="3 4" key="1">
    <citation type="submission" date="2017-07" db="EMBL/GenBank/DDBJ databases">
        <authorList>
            <person name="Sun Z.S."/>
            <person name="Albrecht U."/>
            <person name="Echele G."/>
            <person name="Lee C.C."/>
        </authorList>
    </citation>
    <scope>NUCLEOTIDE SEQUENCE [LARGE SCALE GENOMIC DNA]</scope>
    <source>
        <strain evidence="3 4">CGMCC 1.12672</strain>
    </source>
</reference>
<dbReference type="PANTHER" id="PTHR14969">
    <property type="entry name" value="SPHINGOSINE-1-PHOSPHATE PHOSPHOHYDROLASE"/>
    <property type="match status" value="1"/>
</dbReference>
<dbReference type="InterPro" id="IPR036938">
    <property type="entry name" value="PAP2/HPO_sf"/>
</dbReference>
<dbReference type="Pfam" id="PF01569">
    <property type="entry name" value="PAP2"/>
    <property type="match status" value="1"/>
</dbReference>
<feature type="transmembrane region" description="Helical" evidence="1">
    <location>
        <begin position="29"/>
        <end position="50"/>
    </location>
</feature>
<keyword evidence="1" id="KW-0472">Membrane</keyword>
<dbReference type="CDD" id="cd03392">
    <property type="entry name" value="PAP2_like_2"/>
    <property type="match status" value="1"/>
</dbReference>
<dbReference type="InterPro" id="IPR000326">
    <property type="entry name" value="PAP2/HPO"/>
</dbReference>
<dbReference type="RefSeq" id="WP_245858344.1">
    <property type="nucleotide sequence ID" value="NZ_OBMI01000002.1"/>
</dbReference>
<feature type="transmembrane region" description="Helical" evidence="1">
    <location>
        <begin position="88"/>
        <end position="108"/>
    </location>
</feature>